<name>A0A803PCV5_CANSA</name>
<reference evidence="3" key="1">
    <citation type="submission" date="2018-11" db="EMBL/GenBank/DDBJ databases">
        <authorList>
            <person name="Grassa J C."/>
        </authorList>
    </citation>
    <scope>NUCLEOTIDE SEQUENCE [LARGE SCALE GENOMIC DNA]</scope>
</reference>
<dbReference type="Pfam" id="PF22936">
    <property type="entry name" value="Pol_BBD"/>
    <property type="match status" value="1"/>
</dbReference>
<feature type="region of interest" description="Disordered" evidence="1">
    <location>
        <begin position="232"/>
        <end position="269"/>
    </location>
</feature>
<evidence type="ECO:0000313" key="3">
    <source>
        <dbReference type="EnsemblPlants" id="cds.evm.model.04.1395"/>
    </source>
</evidence>
<protein>
    <recommendedName>
        <fullName evidence="2">Retrovirus-related Pol polyprotein from transposon TNT 1-94-like beta-barrel domain-containing protein</fullName>
    </recommendedName>
</protein>
<evidence type="ECO:0000259" key="2">
    <source>
        <dbReference type="Pfam" id="PF22936"/>
    </source>
</evidence>
<dbReference type="Gramene" id="evm.model.04.1395">
    <property type="protein sequence ID" value="cds.evm.model.04.1395"/>
    <property type="gene ID" value="evm.TU.04.1395"/>
</dbReference>
<dbReference type="OMA" id="SEYELWI"/>
<dbReference type="Proteomes" id="UP000596661">
    <property type="component" value="Chromosome 4"/>
</dbReference>
<reference evidence="3" key="2">
    <citation type="submission" date="2021-03" db="UniProtKB">
        <authorList>
            <consortium name="EnsemblPlants"/>
        </authorList>
    </citation>
    <scope>IDENTIFICATION</scope>
</reference>
<dbReference type="Pfam" id="PF14223">
    <property type="entry name" value="Retrotran_gag_2"/>
    <property type="match status" value="1"/>
</dbReference>
<dbReference type="InterPro" id="IPR054722">
    <property type="entry name" value="PolX-like_BBD"/>
</dbReference>
<proteinExistence type="predicted"/>
<keyword evidence="4" id="KW-1185">Reference proteome</keyword>
<organism evidence="3 4">
    <name type="scientific">Cannabis sativa</name>
    <name type="common">Hemp</name>
    <name type="synonym">Marijuana</name>
    <dbReference type="NCBI Taxonomy" id="3483"/>
    <lineage>
        <taxon>Eukaryota</taxon>
        <taxon>Viridiplantae</taxon>
        <taxon>Streptophyta</taxon>
        <taxon>Embryophyta</taxon>
        <taxon>Tracheophyta</taxon>
        <taxon>Spermatophyta</taxon>
        <taxon>Magnoliopsida</taxon>
        <taxon>eudicotyledons</taxon>
        <taxon>Gunneridae</taxon>
        <taxon>Pentapetalae</taxon>
        <taxon>rosids</taxon>
        <taxon>fabids</taxon>
        <taxon>Rosales</taxon>
        <taxon>Cannabaceae</taxon>
        <taxon>Cannabis</taxon>
    </lineage>
</organism>
<feature type="domain" description="Retrovirus-related Pol polyprotein from transposon TNT 1-94-like beta-barrel" evidence="2">
    <location>
        <begin position="322"/>
        <end position="397"/>
    </location>
</feature>
<evidence type="ECO:0000313" key="4">
    <source>
        <dbReference type="Proteomes" id="UP000596661"/>
    </source>
</evidence>
<dbReference type="PANTHER" id="PTHR47481">
    <property type="match status" value="1"/>
</dbReference>
<feature type="compositionally biased region" description="Low complexity" evidence="1">
    <location>
        <begin position="232"/>
        <end position="267"/>
    </location>
</feature>
<evidence type="ECO:0000256" key="1">
    <source>
        <dbReference type="SAM" id="MobiDB-lite"/>
    </source>
</evidence>
<dbReference type="EMBL" id="UZAU01000388">
    <property type="status" value="NOT_ANNOTATED_CDS"/>
    <property type="molecule type" value="Genomic_DNA"/>
</dbReference>
<dbReference type="EnsemblPlants" id="evm.model.04.1395">
    <property type="protein sequence ID" value="cds.evm.model.04.1395"/>
    <property type="gene ID" value="evm.TU.04.1395"/>
</dbReference>
<accession>A0A803PCV5</accession>
<sequence>MASTSNSAPRAAGSTFATGITDLPAAAQRSQVLSTVCAHQLERFLTGARAQPPATVPDPTYASRFIPNPNLADWMRLDQFLMSWLFNSISEAMLGHVARCAFSSKLWNVLIQLFSNQSRARVLQLRGMLQSTKKGSTPVDEYILKMRCLADALYAASHAISDDELILYILEGLGSEYDSAIVALTTKHAITLFEVQFLLQTQEMRIEQQHSIAALDLQNLTANYAFALKKASSSSTPSNNTNHGRGSSNGARGRGGRSNPNNRGGNRPICQVFGRAGHISLKCFHRFDLSYQGEPSNNTPKPVPDDSQALLASASIVADPHWYLDSGASHHVISDGSKLNDKVDYIGKGKLTVGNGTSLPILAIGSCTLHSFRSLILKKVLYVPGIHKNLISISQFTLDNNVHVDFHDSLCFVLDKVMRRVLL</sequence>
<dbReference type="PANTHER" id="PTHR47481:SF22">
    <property type="entry name" value="RETROTRANSPOSON GAG DOMAIN-CONTAINING PROTEIN"/>
    <property type="match status" value="1"/>
</dbReference>
<dbReference type="AlphaFoldDB" id="A0A803PCV5"/>